<reference evidence="3" key="2">
    <citation type="submission" date="2024-04" db="EMBL/GenBank/DDBJ databases">
        <authorList>
            <person name="Chen Y."/>
            <person name="Shah S."/>
            <person name="Dougan E. K."/>
            <person name="Thang M."/>
            <person name="Chan C."/>
        </authorList>
    </citation>
    <scope>NUCLEOTIDE SEQUENCE [LARGE SCALE GENOMIC DNA]</scope>
</reference>
<feature type="compositionally biased region" description="Low complexity" evidence="1">
    <location>
        <begin position="380"/>
        <end position="405"/>
    </location>
</feature>
<proteinExistence type="predicted"/>
<feature type="compositionally biased region" description="Basic residues" evidence="1">
    <location>
        <begin position="420"/>
        <end position="432"/>
    </location>
</feature>
<evidence type="ECO:0000313" key="3">
    <source>
        <dbReference type="EMBL" id="CAL1131902.1"/>
    </source>
</evidence>
<reference evidence="2" key="1">
    <citation type="submission" date="2022-10" db="EMBL/GenBank/DDBJ databases">
        <authorList>
            <person name="Chen Y."/>
            <person name="Dougan E. K."/>
            <person name="Chan C."/>
            <person name="Rhodes N."/>
            <person name="Thang M."/>
        </authorList>
    </citation>
    <scope>NUCLEOTIDE SEQUENCE</scope>
</reference>
<dbReference type="AlphaFoldDB" id="A0A9P1BS10"/>
<sequence length="594" mass="65015">MSENKVCQVQMPQLQSSTSSDTVLKHRRSLEDLLRAQKMDVSAMMLLRFDKPDSNRNDNRKPAQPCLAALSTNYKSHSFAECEALTSCTIGPVPLIKTSQMLGYDAETGSMSAGLRTEQKGVPCHIEILKAYPNGLQLSNSDAFVIVNVIPNRKDFFAKIHESISSTLYEYWDNSEISGPKQRPRESNTSAPLGFKLLAVNSHGQVVWLATPPGKNTRPTVVITKDWSIFIGNERAEDMTVDPFPLFGFGLGDFEEMVCEGDGAQDIINKFIPWKLGDDKDLVCLDSKLQPLCGVLHGMFSEHGLVDVQILDHSQTAKMWLLKGKSQSPADEDFLESRFLGEPDFSSFLLPEPEATQAEKPSEEPKGKDKVVPKPKRSPKTVSTTAASSASAAPRRGRPPKATSGGRKRAAAKKAATAKGKAKAKAKGKTIKKPATSETTEVEDGDGPIPKTSKRPTAMKRLAAGNRRKSMQAFSNPYYYGRANTWAIKHNGKEVVRDAAHESLLKGETIEDTKAMCATMMSKLTRNSGRDNGKSETPADNGTADSTPKTPKHAKHVTDDAMDNDETGNDCPHGGSEEDREEEAMEDDEIEDVD</sequence>
<feature type="region of interest" description="Disordered" evidence="1">
    <location>
        <begin position="521"/>
        <end position="594"/>
    </location>
</feature>
<dbReference type="EMBL" id="CAMXCT010000418">
    <property type="protein sequence ID" value="CAI3978527.1"/>
    <property type="molecule type" value="Genomic_DNA"/>
</dbReference>
<dbReference type="Proteomes" id="UP001152797">
    <property type="component" value="Unassembled WGS sequence"/>
</dbReference>
<feature type="region of interest" description="Disordered" evidence="1">
    <location>
        <begin position="354"/>
        <end position="458"/>
    </location>
</feature>
<protein>
    <submittedName>
        <fullName evidence="4">Foot protein 1 variant 1</fullName>
    </submittedName>
</protein>
<feature type="compositionally biased region" description="Acidic residues" evidence="1">
    <location>
        <begin position="578"/>
        <end position="594"/>
    </location>
</feature>
<gene>
    <name evidence="2" type="ORF">C1SCF055_LOCUS6576</name>
</gene>
<dbReference type="EMBL" id="CAMXCT020000418">
    <property type="protein sequence ID" value="CAL1131902.1"/>
    <property type="molecule type" value="Genomic_DNA"/>
</dbReference>
<keyword evidence="5" id="KW-1185">Reference proteome</keyword>
<feature type="compositionally biased region" description="Polar residues" evidence="1">
    <location>
        <begin position="538"/>
        <end position="549"/>
    </location>
</feature>
<evidence type="ECO:0000313" key="4">
    <source>
        <dbReference type="EMBL" id="CAL4765839.1"/>
    </source>
</evidence>
<comment type="caution">
    <text evidence="2">The sequence shown here is derived from an EMBL/GenBank/DDBJ whole genome shotgun (WGS) entry which is preliminary data.</text>
</comment>
<evidence type="ECO:0000313" key="2">
    <source>
        <dbReference type="EMBL" id="CAI3978527.1"/>
    </source>
</evidence>
<evidence type="ECO:0000313" key="5">
    <source>
        <dbReference type="Proteomes" id="UP001152797"/>
    </source>
</evidence>
<evidence type="ECO:0000256" key="1">
    <source>
        <dbReference type="SAM" id="MobiDB-lite"/>
    </source>
</evidence>
<dbReference type="EMBL" id="CAMXCT030000418">
    <property type="protein sequence ID" value="CAL4765839.1"/>
    <property type="molecule type" value="Genomic_DNA"/>
</dbReference>
<feature type="compositionally biased region" description="Basic and acidic residues" evidence="1">
    <location>
        <begin position="360"/>
        <end position="372"/>
    </location>
</feature>
<accession>A0A9P1BS10</accession>
<name>A0A9P1BS10_9DINO</name>
<organism evidence="2">
    <name type="scientific">Cladocopium goreaui</name>
    <dbReference type="NCBI Taxonomy" id="2562237"/>
    <lineage>
        <taxon>Eukaryota</taxon>
        <taxon>Sar</taxon>
        <taxon>Alveolata</taxon>
        <taxon>Dinophyceae</taxon>
        <taxon>Suessiales</taxon>
        <taxon>Symbiodiniaceae</taxon>
        <taxon>Cladocopium</taxon>
    </lineage>
</organism>